<evidence type="ECO:0000256" key="1">
    <source>
        <dbReference type="SAM" id="MobiDB-lite"/>
    </source>
</evidence>
<sequence>MEEDSVQSNEGDAAEEDHDDEDIAEETNALEHSRSTKRKKGSKKGRLKKRRESAIEQNASSAEICTMLGLNDVPNNFTEEDINSISSAKAFALRVKPQLQAANPKALFTKLQQLIQAKYREFQEEMAAQGRPIGSVKKSRSSASGDKVVAPIKIRISARKKRRNDDDDDDTNQDSDQEFEHLLKEHEKQLDEEEREKEERRAARARSAKKKGKKKKGEDGYEVCSYLCVLSLFICITRSSVLANLNKCCIISIISHFREAILTVTHCRRIIRIIVKFVNREER</sequence>
<feature type="compositionally biased region" description="Basic residues" evidence="1">
    <location>
        <begin position="35"/>
        <end position="51"/>
    </location>
</feature>
<dbReference type="EMBL" id="UZAG01001693">
    <property type="protein sequence ID" value="VDO11881.1"/>
    <property type="molecule type" value="Genomic_DNA"/>
</dbReference>
<feature type="compositionally biased region" description="Polar residues" evidence="1">
    <location>
        <begin position="1"/>
        <end position="10"/>
    </location>
</feature>
<feature type="region of interest" description="Disordered" evidence="1">
    <location>
        <begin position="186"/>
        <end position="216"/>
    </location>
</feature>
<feature type="domain" description="CHD N-terminal" evidence="2">
    <location>
        <begin position="76"/>
        <end position="126"/>
    </location>
</feature>
<keyword evidence="4" id="KW-1185">Reference proteome</keyword>
<dbReference type="Pfam" id="PF08073">
    <property type="entry name" value="CHDNT"/>
    <property type="match status" value="1"/>
</dbReference>
<reference evidence="5" key="1">
    <citation type="submission" date="2017-02" db="UniProtKB">
        <authorList>
            <consortium name="WormBaseParasite"/>
        </authorList>
    </citation>
    <scope>IDENTIFICATION</scope>
</reference>
<evidence type="ECO:0000313" key="4">
    <source>
        <dbReference type="Proteomes" id="UP000280834"/>
    </source>
</evidence>
<accession>A0A0R3Q920</accession>
<evidence type="ECO:0000313" key="3">
    <source>
        <dbReference type="EMBL" id="VDO11881.1"/>
    </source>
</evidence>
<proteinExistence type="predicted"/>
<dbReference type="Proteomes" id="UP000280834">
    <property type="component" value="Unassembled WGS sequence"/>
</dbReference>
<reference evidence="3 4" key="2">
    <citation type="submission" date="2018-11" db="EMBL/GenBank/DDBJ databases">
        <authorList>
            <consortium name="Pathogen Informatics"/>
        </authorList>
    </citation>
    <scope>NUCLEOTIDE SEQUENCE [LARGE SCALE GENOMIC DNA]</scope>
</reference>
<evidence type="ECO:0000313" key="5">
    <source>
        <dbReference type="WBParaSite" id="BTMF_0000282801-mRNA-1"/>
    </source>
</evidence>
<evidence type="ECO:0000259" key="2">
    <source>
        <dbReference type="Pfam" id="PF08073"/>
    </source>
</evidence>
<dbReference type="AlphaFoldDB" id="A0A0R3Q920"/>
<feature type="compositionally biased region" description="Acidic residues" evidence="1">
    <location>
        <begin position="12"/>
        <end position="25"/>
    </location>
</feature>
<name>A0A0R3Q920_9BILA</name>
<gene>
    <name evidence="3" type="ORF">BTMF_LOCUS2152</name>
</gene>
<protein>
    <submittedName>
        <fullName evidence="5">CHDNT domain-containing protein</fullName>
    </submittedName>
</protein>
<feature type="region of interest" description="Disordered" evidence="1">
    <location>
        <begin position="1"/>
        <end position="60"/>
    </location>
</feature>
<dbReference type="WBParaSite" id="BTMF_0000282801-mRNA-1">
    <property type="protein sequence ID" value="BTMF_0000282801-mRNA-1"/>
    <property type="gene ID" value="BTMF_0000282801"/>
</dbReference>
<feature type="region of interest" description="Disordered" evidence="1">
    <location>
        <begin position="127"/>
        <end position="146"/>
    </location>
</feature>
<dbReference type="InterPro" id="IPR012958">
    <property type="entry name" value="CHD_N"/>
</dbReference>
<dbReference type="STRING" id="42155.A0A0R3Q920"/>
<organism evidence="5">
    <name type="scientific">Brugia timori</name>
    <dbReference type="NCBI Taxonomy" id="42155"/>
    <lineage>
        <taxon>Eukaryota</taxon>
        <taxon>Metazoa</taxon>
        <taxon>Ecdysozoa</taxon>
        <taxon>Nematoda</taxon>
        <taxon>Chromadorea</taxon>
        <taxon>Rhabditida</taxon>
        <taxon>Spirurina</taxon>
        <taxon>Spiruromorpha</taxon>
        <taxon>Filarioidea</taxon>
        <taxon>Onchocercidae</taxon>
        <taxon>Brugia</taxon>
    </lineage>
</organism>
<feature type="compositionally biased region" description="Basic residues" evidence="1">
    <location>
        <begin position="203"/>
        <end position="215"/>
    </location>
</feature>